<dbReference type="InterPro" id="IPR006657">
    <property type="entry name" value="MoPterin_dinucl-bd_dom"/>
</dbReference>
<dbReference type="GO" id="GO:0043546">
    <property type="term" value="F:molybdopterin cofactor binding"/>
    <property type="evidence" value="ECO:0007669"/>
    <property type="project" value="InterPro"/>
</dbReference>
<sequence>MQDLRRGLPDRRHRDRTGRRRDAGGTVVKALFNTGRTSAQGQGLEAKAQPEYMEATSICMMNPVDLMDLELEEGERVLVRGPAGEVILTAVQNEGVPRGTVYVPMGPYANAVIDAGTHATGMPDYKSCIVDLEPTDDEVKRPAELMEAIGGLAYEGDTE</sequence>
<evidence type="ECO:0000313" key="4">
    <source>
        <dbReference type="Proteomes" id="UP001042704"/>
    </source>
</evidence>
<name>A0A8A3S4A8_9EURY</name>
<gene>
    <name evidence="3" type="ORF">RJ40_02835</name>
</gene>
<keyword evidence="4" id="KW-1185">Reference proteome</keyword>
<protein>
    <submittedName>
        <fullName evidence="3">Molybdopterin dinucleotide-binding protein</fullName>
    </submittedName>
</protein>
<dbReference type="SUPFAM" id="SSF50692">
    <property type="entry name" value="ADC-like"/>
    <property type="match status" value="1"/>
</dbReference>
<organism evidence="3 4">
    <name type="scientific">Methanofollis aquaemaris</name>
    <dbReference type="NCBI Taxonomy" id="126734"/>
    <lineage>
        <taxon>Archaea</taxon>
        <taxon>Methanobacteriati</taxon>
        <taxon>Methanobacteriota</taxon>
        <taxon>Stenosarchaea group</taxon>
        <taxon>Methanomicrobia</taxon>
        <taxon>Methanomicrobiales</taxon>
        <taxon>Methanomicrobiaceae</taxon>
        <taxon>Methanofollis</taxon>
    </lineage>
</organism>
<feature type="compositionally biased region" description="Basic and acidic residues" evidence="1">
    <location>
        <begin position="1"/>
        <end position="12"/>
    </location>
</feature>
<dbReference type="GO" id="GO:0016491">
    <property type="term" value="F:oxidoreductase activity"/>
    <property type="evidence" value="ECO:0007669"/>
    <property type="project" value="InterPro"/>
</dbReference>
<dbReference type="Proteomes" id="UP001042704">
    <property type="component" value="Chromosome"/>
</dbReference>
<dbReference type="AlphaFoldDB" id="A0A8A3S4A8"/>
<reference evidence="3" key="1">
    <citation type="journal article" date="2001" name="Int. J. Syst. Evol. Microbiol.">
        <title>Methanofollis aquaemaris sp. nov., a methanogen isolated from an aquaculture fish pond.</title>
        <authorList>
            <person name="Lai M.C."/>
            <person name="Chen S.C."/>
        </authorList>
    </citation>
    <scope>NUCLEOTIDE SEQUENCE</scope>
    <source>
        <strain evidence="3">N2F9704</strain>
    </source>
</reference>
<feature type="region of interest" description="Disordered" evidence="1">
    <location>
        <begin position="1"/>
        <end position="25"/>
    </location>
</feature>
<dbReference type="InterPro" id="IPR009010">
    <property type="entry name" value="Asp_de-COase-like_dom_sf"/>
</dbReference>
<dbReference type="KEGG" id="maqe:RJ40_02835"/>
<reference evidence="3" key="2">
    <citation type="submission" date="2019-02" db="EMBL/GenBank/DDBJ databases">
        <authorList>
            <person name="Chen S.-C."/>
            <person name="Chien H.-H."/>
            <person name="Lai M.-C."/>
        </authorList>
    </citation>
    <scope>NUCLEOTIDE SEQUENCE</scope>
    <source>
        <strain evidence="3">N2F9704</strain>
    </source>
</reference>
<dbReference type="Gene3D" id="2.40.40.20">
    <property type="match status" value="1"/>
</dbReference>
<proteinExistence type="predicted"/>
<evidence type="ECO:0000313" key="3">
    <source>
        <dbReference type="EMBL" id="QSZ66510.1"/>
    </source>
</evidence>
<dbReference type="Pfam" id="PF01568">
    <property type="entry name" value="Molydop_binding"/>
    <property type="match status" value="1"/>
</dbReference>
<dbReference type="EMBL" id="CP036172">
    <property type="protein sequence ID" value="QSZ66510.1"/>
    <property type="molecule type" value="Genomic_DNA"/>
</dbReference>
<evidence type="ECO:0000259" key="2">
    <source>
        <dbReference type="Pfam" id="PF01568"/>
    </source>
</evidence>
<evidence type="ECO:0000256" key="1">
    <source>
        <dbReference type="SAM" id="MobiDB-lite"/>
    </source>
</evidence>
<feature type="domain" description="Molybdopterin dinucleotide-binding" evidence="2">
    <location>
        <begin position="32"/>
        <end position="128"/>
    </location>
</feature>
<accession>A0A8A3S4A8</accession>